<dbReference type="Pfam" id="PF25335">
    <property type="entry name" value="GRDP_C"/>
    <property type="match status" value="1"/>
</dbReference>
<evidence type="ECO:0000259" key="1">
    <source>
        <dbReference type="Pfam" id="PF25334"/>
    </source>
</evidence>
<accession>A0A835UWB9</accession>
<sequence length="715" mass="81713">METEQEREWFAAQKIVFSEDLVAAAKQQLEFLAAVDQRRYLYDGPLLERAIHRYKTCWLPLLARYTESGDPEGFLVVPLDCEWIWHCHRLNPVQYIKDCEEFYGRILDTKYVQSSVQAKLKLEAAETWSKLYPEEPFELDQMSALAESSSGEYKGATNSITYDLLSAVKRQSSFYYQVCRPVMHDKHFLDESVGRYKGFIHLIKRNWERSTRCFCVPTYDIDLMWHSHQLHPLSYQKDMLELLGKVLKHDDTDSDRSKGKRLDNGFSETTKHWEETYGLRYWRAGAMYRGSAPTSLEDLPPAPGHNHTKMLRFHKPEISLPLQRTMVVEVILEVVGIRNLPTNQKGKICVSFCKKRPDMFFTGCCNLDIFSETGTKNVASFECEPSGDLVLSVMTKSKPTKTIGRVSISLEELMNPNAKLSIEKWFELKPCNEYANTKPIYLHVAASFTIPVPAPYALGMINPHPFSMDTCLFKLSAPTQSTKSWTRFVDYYGNDIISLQMRNLHQTEGRKHPTWKKSIFGLTRFSKKPHLLAEYAENSWSFKDYGFSLKVEKKDSLISIMLELKGFSQIIKLFPGARLEYELKNINKANVDDLMTVVEFSAENPYGKAIALLDFKTRLTKVREDWFVLPAIVLAFILSNLLKKGSRVTVASVSKNTKGTQNCLKNSFVEEVMVATEDVETAGLATSTTRELVCPCEANSMIAGGDQSMLLSAHE</sequence>
<dbReference type="InterPro" id="IPR057518">
    <property type="entry name" value="GRDP_C"/>
</dbReference>
<dbReference type="InterPro" id="IPR009836">
    <property type="entry name" value="GRDP-like"/>
</dbReference>
<evidence type="ECO:0000313" key="4">
    <source>
        <dbReference type="Proteomes" id="UP000636800"/>
    </source>
</evidence>
<organism evidence="3 4">
    <name type="scientific">Vanilla planifolia</name>
    <name type="common">Vanilla</name>
    <dbReference type="NCBI Taxonomy" id="51239"/>
    <lineage>
        <taxon>Eukaryota</taxon>
        <taxon>Viridiplantae</taxon>
        <taxon>Streptophyta</taxon>
        <taxon>Embryophyta</taxon>
        <taxon>Tracheophyta</taxon>
        <taxon>Spermatophyta</taxon>
        <taxon>Magnoliopsida</taxon>
        <taxon>Liliopsida</taxon>
        <taxon>Asparagales</taxon>
        <taxon>Orchidaceae</taxon>
        <taxon>Vanilloideae</taxon>
        <taxon>Vanilleae</taxon>
        <taxon>Vanilla</taxon>
    </lineage>
</organism>
<feature type="domain" description="GRPD C-terminal" evidence="2">
    <location>
        <begin position="488"/>
        <end position="622"/>
    </location>
</feature>
<evidence type="ECO:0000259" key="2">
    <source>
        <dbReference type="Pfam" id="PF25335"/>
    </source>
</evidence>
<keyword evidence="4" id="KW-1185">Reference proteome</keyword>
<dbReference type="InterPro" id="IPR057458">
    <property type="entry name" value="GRDP_C2"/>
</dbReference>
<dbReference type="Pfam" id="PF07173">
    <property type="entry name" value="GRDP-like"/>
    <property type="match status" value="1"/>
</dbReference>
<feature type="domain" description="GRDP C2" evidence="1">
    <location>
        <begin position="325"/>
        <end position="450"/>
    </location>
</feature>
<name>A0A835UWB9_VANPL</name>
<dbReference type="PANTHER" id="PTHR34365:SF7">
    <property type="entry name" value="GLYCINE-RICH DOMAIN-CONTAINING PROTEIN 1"/>
    <property type="match status" value="1"/>
</dbReference>
<dbReference type="AlphaFoldDB" id="A0A835UWB9"/>
<protein>
    <recommendedName>
        <fullName evidence="5">Glycine-rich domain-containing protein 1</fullName>
    </recommendedName>
</protein>
<evidence type="ECO:0008006" key="5">
    <source>
        <dbReference type="Google" id="ProtNLM"/>
    </source>
</evidence>
<evidence type="ECO:0000313" key="3">
    <source>
        <dbReference type="EMBL" id="KAG0476452.1"/>
    </source>
</evidence>
<dbReference type="OrthoDB" id="1930194at2759"/>
<dbReference type="Pfam" id="PF25334">
    <property type="entry name" value="C2_GRDP"/>
    <property type="match status" value="1"/>
</dbReference>
<dbReference type="PANTHER" id="PTHR34365">
    <property type="entry name" value="ENOLASE (DUF1399)"/>
    <property type="match status" value="1"/>
</dbReference>
<dbReference type="Proteomes" id="UP000636800">
    <property type="component" value="Chromosome 6"/>
</dbReference>
<comment type="caution">
    <text evidence="3">The sequence shown here is derived from an EMBL/GenBank/DDBJ whole genome shotgun (WGS) entry which is preliminary data.</text>
</comment>
<gene>
    <name evidence="3" type="ORF">HPP92_013293</name>
</gene>
<dbReference type="EMBL" id="JADCNL010000006">
    <property type="protein sequence ID" value="KAG0476452.1"/>
    <property type="molecule type" value="Genomic_DNA"/>
</dbReference>
<reference evidence="3 4" key="1">
    <citation type="journal article" date="2020" name="Nat. Food">
        <title>A phased Vanilla planifolia genome enables genetic improvement of flavour and production.</title>
        <authorList>
            <person name="Hasing T."/>
            <person name="Tang H."/>
            <person name="Brym M."/>
            <person name="Khazi F."/>
            <person name="Huang T."/>
            <person name="Chambers A.H."/>
        </authorList>
    </citation>
    <scope>NUCLEOTIDE SEQUENCE [LARGE SCALE GENOMIC DNA]</scope>
    <source>
        <tissue evidence="3">Leaf</tissue>
    </source>
</reference>
<proteinExistence type="predicted"/>